<feature type="transmembrane region" description="Helical" evidence="8">
    <location>
        <begin position="7"/>
        <end position="29"/>
    </location>
</feature>
<dbReference type="InterPro" id="IPR003594">
    <property type="entry name" value="HATPase_dom"/>
</dbReference>
<dbReference type="PRINTS" id="PR00344">
    <property type="entry name" value="BCTRLSENSOR"/>
</dbReference>
<evidence type="ECO:0000256" key="3">
    <source>
        <dbReference type="ARBA" id="ARBA00022553"/>
    </source>
</evidence>
<keyword evidence="6" id="KW-0175">Coiled coil</keyword>
<protein>
    <recommendedName>
        <fullName evidence="2">histidine kinase</fullName>
        <ecNumber evidence="2">2.7.13.3</ecNumber>
    </recommendedName>
</protein>
<dbReference type="EC" id="2.7.13.3" evidence="2"/>
<accession>A0A8J6NCA5</accession>
<evidence type="ECO:0000256" key="6">
    <source>
        <dbReference type="SAM" id="Coils"/>
    </source>
</evidence>
<comment type="catalytic activity">
    <reaction evidence="1">
        <text>ATP + protein L-histidine = ADP + protein N-phospho-L-histidine.</text>
        <dbReference type="EC" id="2.7.13.3"/>
    </reaction>
</comment>
<dbReference type="PANTHER" id="PTHR43304:SF1">
    <property type="entry name" value="PAC DOMAIN-CONTAINING PROTEIN"/>
    <property type="match status" value="1"/>
</dbReference>
<evidence type="ECO:0000313" key="11">
    <source>
        <dbReference type="Proteomes" id="UP000599024"/>
    </source>
</evidence>
<dbReference type="SUPFAM" id="SSF47384">
    <property type="entry name" value="Homodimeric domain of signal transducing histidine kinase"/>
    <property type="match status" value="1"/>
</dbReference>
<dbReference type="SMART" id="SM00388">
    <property type="entry name" value="HisKA"/>
    <property type="match status" value="1"/>
</dbReference>
<keyword evidence="5" id="KW-0418">Kinase</keyword>
<dbReference type="SMART" id="SM00387">
    <property type="entry name" value="HATPase_c"/>
    <property type="match status" value="1"/>
</dbReference>
<feature type="transmembrane region" description="Helical" evidence="8">
    <location>
        <begin position="49"/>
        <end position="71"/>
    </location>
</feature>
<dbReference type="InterPro" id="IPR004358">
    <property type="entry name" value="Sig_transdc_His_kin-like_C"/>
</dbReference>
<proteinExistence type="predicted"/>
<dbReference type="CDD" id="cd00082">
    <property type="entry name" value="HisKA"/>
    <property type="match status" value="1"/>
</dbReference>
<evidence type="ECO:0000256" key="8">
    <source>
        <dbReference type="SAM" id="Phobius"/>
    </source>
</evidence>
<dbReference type="PROSITE" id="PS50109">
    <property type="entry name" value="HIS_KIN"/>
    <property type="match status" value="1"/>
</dbReference>
<dbReference type="Pfam" id="PF00512">
    <property type="entry name" value="HisKA"/>
    <property type="match status" value="1"/>
</dbReference>
<feature type="domain" description="Histidine kinase" evidence="9">
    <location>
        <begin position="161"/>
        <end position="381"/>
    </location>
</feature>
<keyword evidence="8" id="KW-0472">Membrane</keyword>
<dbReference type="InterPro" id="IPR052162">
    <property type="entry name" value="Sensor_kinase/Photoreceptor"/>
</dbReference>
<evidence type="ECO:0000313" key="10">
    <source>
        <dbReference type="EMBL" id="MBC8208970.1"/>
    </source>
</evidence>
<name>A0A8J6NCA5_9BACT</name>
<keyword evidence="8" id="KW-1133">Transmembrane helix</keyword>
<comment type="caution">
    <text evidence="10">The sequence shown here is derived from an EMBL/GenBank/DDBJ whole genome shotgun (WGS) entry which is preliminary data.</text>
</comment>
<keyword evidence="3" id="KW-0597">Phosphoprotein</keyword>
<evidence type="ECO:0000256" key="7">
    <source>
        <dbReference type="SAM" id="MobiDB-lite"/>
    </source>
</evidence>
<evidence type="ECO:0000259" key="9">
    <source>
        <dbReference type="PROSITE" id="PS50109"/>
    </source>
</evidence>
<dbReference type="PANTHER" id="PTHR43304">
    <property type="entry name" value="PHYTOCHROME-LIKE PROTEIN CPH1"/>
    <property type="match status" value="1"/>
</dbReference>
<dbReference type="Proteomes" id="UP000599024">
    <property type="component" value="Unassembled WGS sequence"/>
</dbReference>
<keyword evidence="4" id="KW-0808">Transferase</keyword>
<sequence length="392" mass="45071">MIQAIGRIRIITSVLLLLAVSVSLIWNIFHFRRHQLDPAQATDNLQVLFWPLIISHILAAMAGLIIIAIFARKLSKERRNLEKKHEQLQSEIEERKKTETELHAAKENLESRVQKRTSELQQINTILSESLEAQQQTEESLSQTTRHLRQRNRELSDFTHAISHDLKEPLILIQAFCDRLHKKCHDNLDEKGINYLERIETSTQRMQGLIDGLLLYSRIDRISQAFEPLHLNKVIRDVLDDLAVKIEENQAEILVDKLGDIEADPLQMRQLFQNIIGNSLKYRNLEKQPTIRIHLQPFSNEAQNLTHIRLSIQDNGIGFDSKYAEKIFDIFQRLHSREEINGSGIGLSICKKILDRHHGTITASSQPGQGTNVTLTLPRSQTQDTTESLPVK</sequence>
<feature type="coiled-coil region" evidence="6">
    <location>
        <begin position="71"/>
        <end position="108"/>
    </location>
</feature>
<dbReference type="InterPro" id="IPR003661">
    <property type="entry name" value="HisK_dim/P_dom"/>
</dbReference>
<dbReference type="EMBL" id="JACNLK010000066">
    <property type="protein sequence ID" value="MBC8208970.1"/>
    <property type="molecule type" value="Genomic_DNA"/>
</dbReference>
<evidence type="ECO:0000256" key="4">
    <source>
        <dbReference type="ARBA" id="ARBA00022679"/>
    </source>
</evidence>
<organism evidence="10 11">
    <name type="scientific">Candidatus Desulfatifera sulfidica</name>
    <dbReference type="NCBI Taxonomy" id="2841691"/>
    <lineage>
        <taxon>Bacteria</taxon>
        <taxon>Pseudomonadati</taxon>
        <taxon>Thermodesulfobacteriota</taxon>
        <taxon>Desulfobulbia</taxon>
        <taxon>Desulfobulbales</taxon>
        <taxon>Desulfobulbaceae</taxon>
        <taxon>Candidatus Desulfatifera</taxon>
    </lineage>
</organism>
<dbReference type="InterPro" id="IPR005467">
    <property type="entry name" value="His_kinase_dom"/>
</dbReference>
<dbReference type="InterPro" id="IPR036097">
    <property type="entry name" value="HisK_dim/P_sf"/>
</dbReference>
<dbReference type="GO" id="GO:0000155">
    <property type="term" value="F:phosphorelay sensor kinase activity"/>
    <property type="evidence" value="ECO:0007669"/>
    <property type="project" value="InterPro"/>
</dbReference>
<dbReference type="AlphaFoldDB" id="A0A8J6NCA5"/>
<reference evidence="10 11" key="1">
    <citation type="submission" date="2020-08" db="EMBL/GenBank/DDBJ databases">
        <title>Bridging the membrane lipid divide: bacteria of the FCB group superphylum have the potential to synthesize archaeal ether lipids.</title>
        <authorList>
            <person name="Villanueva L."/>
            <person name="Von Meijenfeldt F.A.B."/>
            <person name="Westbye A.B."/>
            <person name="Yadav S."/>
            <person name="Hopmans E.C."/>
            <person name="Dutilh B.E."/>
            <person name="Sinninghe Damste J.S."/>
        </authorList>
    </citation>
    <scope>NUCLEOTIDE SEQUENCE [LARGE SCALE GENOMIC DNA]</scope>
    <source>
        <strain evidence="10">NIOZ-UU81</strain>
    </source>
</reference>
<dbReference type="Gene3D" id="3.30.565.10">
    <property type="entry name" value="Histidine kinase-like ATPase, C-terminal domain"/>
    <property type="match status" value="1"/>
</dbReference>
<dbReference type="SUPFAM" id="SSF55874">
    <property type="entry name" value="ATPase domain of HSP90 chaperone/DNA topoisomerase II/histidine kinase"/>
    <property type="match status" value="1"/>
</dbReference>
<feature type="region of interest" description="Disordered" evidence="7">
    <location>
        <begin position="361"/>
        <end position="392"/>
    </location>
</feature>
<dbReference type="Gene3D" id="1.10.287.130">
    <property type="match status" value="1"/>
</dbReference>
<evidence type="ECO:0000256" key="2">
    <source>
        <dbReference type="ARBA" id="ARBA00012438"/>
    </source>
</evidence>
<keyword evidence="8" id="KW-0812">Transmembrane</keyword>
<gene>
    <name evidence="10" type="ORF">H8E79_07370</name>
</gene>
<evidence type="ECO:0000256" key="5">
    <source>
        <dbReference type="ARBA" id="ARBA00022777"/>
    </source>
</evidence>
<evidence type="ECO:0000256" key="1">
    <source>
        <dbReference type="ARBA" id="ARBA00000085"/>
    </source>
</evidence>
<dbReference type="InterPro" id="IPR036890">
    <property type="entry name" value="HATPase_C_sf"/>
</dbReference>
<dbReference type="FunFam" id="3.30.565.10:FF:000006">
    <property type="entry name" value="Sensor histidine kinase WalK"/>
    <property type="match status" value="1"/>
</dbReference>
<dbReference type="Pfam" id="PF02518">
    <property type="entry name" value="HATPase_c"/>
    <property type="match status" value="1"/>
</dbReference>